<sequence length="81" mass="9144">MDYLEDLKNYEKSGVTKGTGTDVKDGFDLGRMRQLMEFLGNPQSSSSLSSRCSCNIHRSIHFSSKVLSRNLSWKCTYQGIC</sequence>
<organism evidence="1 2">
    <name type="scientific">Nyssa sinensis</name>
    <dbReference type="NCBI Taxonomy" id="561372"/>
    <lineage>
        <taxon>Eukaryota</taxon>
        <taxon>Viridiplantae</taxon>
        <taxon>Streptophyta</taxon>
        <taxon>Embryophyta</taxon>
        <taxon>Tracheophyta</taxon>
        <taxon>Spermatophyta</taxon>
        <taxon>Magnoliopsida</taxon>
        <taxon>eudicotyledons</taxon>
        <taxon>Gunneridae</taxon>
        <taxon>Pentapetalae</taxon>
        <taxon>asterids</taxon>
        <taxon>Cornales</taxon>
        <taxon>Nyssaceae</taxon>
        <taxon>Nyssa</taxon>
    </lineage>
</organism>
<proteinExistence type="predicted"/>
<gene>
    <name evidence="1" type="ORF">F0562_030920</name>
</gene>
<evidence type="ECO:0000313" key="2">
    <source>
        <dbReference type="Proteomes" id="UP000325577"/>
    </source>
</evidence>
<dbReference type="Proteomes" id="UP000325577">
    <property type="component" value="Linkage Group LG18"/>
</dbReference>
<keyword evidence="2" id="KW-1185">Reference proteome</keyword>
<dbReference type="AlphaFoldDB" id="A0A5J5AUT2"/>
<dbReference type="OrthoDB" id="5212574at2759"/>
<accession>A0A5J5AUT2</accession>
<reference evidence="1 2" key="1">
    <citation type="submission" date="2019-09" db="EMBL/GenBank/DDBJ databases">
        <title>A chromosome-level genome assembly of the Chinese tupelo Nyssa sinensis.</title>
        <authorList>
            <person name="Yang X."/>
            <person name="Kang M."/>
            <person name="Yang Y."/>
            <person name="Xiong H."/>
            <person name="Wang M."/>
            <person name="Zhang Z."/>
            <person name="Wang Z."/>
            <person name="Wu H."/>
            <person name="Ma T."/>
            <person name="Liu J."/>
            <person name="Xi Z."/>
        </authorList>
    </citation>
    <scope>NUCLEOTIDE SEQUENCE [LARGE SCALE GENOMIC DNA]</scope>
    <source>
        <strain evidence="1">J267</strain>
        <tissue evidence="1">Leaf</tissue>
    </source>
</reference>
<dbReference type="EMBL" id="CM018041">
    <property type="protein sequence ID" value="KAA8533646.1"/>
    <property type="molecule type" value="Genomic_DNA"/>
</dbReference>
<protein>
    <submittedName>
        <fullName evidence="1">Uncharacterized protein</fullName>
    </submittedName>
</protein>
<evidence type="ECO:0000313" key="1">
    <source>
        <dbReference type="EMBL" id="KAA8533646.1"/>
    </source>
</evidence>
<name>A0A5J5AUT2_9ASTE</name>